<evidence type="ECO:0000256" key="6">
    <source>
        <dbReference type="ARBA" id="ARBA00023295"/>
    </source>
</evidence>
<keyword evidence="6" id="KW-0326">Glycosidase</keyword>
<evidence type="ECO:0000256" key="3">
    <source>
        <dbReference type="ARBA" id="ARBA00022651"/>
    </source>
</evidence>
<dbReference type="SUPFAM" id="SSF52279">
    <property type="entry name" value="Beta-D-glucan exohydrolase, C-terminal domain"/>
    <property type="match status" value="1"/>
</dbReference>
<comment type="pathway">
    <text evidence="1">Glycan degradation; xylan degradation.</text>
</comment>
<comment type="caution">
    <text evidence="10">The sequence shown here is derived from an EMBL/GenBank/DDBJ whole genome shotgun (WGS) entry which is preliminary data.</text>
</comment>
<dbReference type="InterPro" id="IPR036962">
    <property type="entry name" value="Glyco_hydro_3_N_sf"/>
</dbReference>
<dbReference type="PANTHER" id="PTHR42721:SF3">
    <property type="entry name" value="BETA-D-XYLOSIDASE 5-RELATED"/>
    <property type="match status" value="1"/>
</dbReference>
<dbReference type="Proteomes" id="UP000620124">
    <property type="component" value="Unassembled WGS sequence"/>
</dbReference>
<keyword evidence="4" id="KW-0732">Signal</keyword>
<dbReference type="Pfam" id="PF14310">
    <property type="entry name" value="Fn3-like"/>
    <property type="match status" value="1"/>
</dbReference>
<proteinExistence type="inferred from homology"/>
<evidence type="ECO:0000313" key="10">
    <source>
        <dbReference type="EMBL" id="KAF7361698.1"/>
    </source>
</evidence>
<keyword evidence="11" id="KW-1185">Reference proteome</keyword>
<dbReference type="AlphaFoldDB" id="A0A8H6YI73"/>
<organism evidence="10 11">
    <name type="scientific">Mycena venus</name>
    <dbReference type="NCBI Taxonomy" id="2733690"/>
    <lineage>
        <taxon>Eukaryota</taxon>
        <taxon>Fungi</taxon>
        <taxon>Dikarya</taxon>
        <taxon>Basidiomycota</taxon>
        <taxon>Agaricomycotina</taxon>
        <taxon>Agaricomycetes</taxon>
        <taxon>Agaricomycetidae</taxon>
        <taxon>Agaricales</taxon>
        <taxon>Marasmiineae</taxon>
        <taxon>Mycenaceae</taxon>
        <taxon>Mycena</taxon>
    </lineage>
</organism>
<dbReference type="EMBL" id="JACAZI010000004">
    <property type="protein sequence ID" value="KAF7361698.1"/>
    <property type="molecule type" value="Genomic_DNA"/>
</dbReference>
<comment type="similarity">
    <text evidence="2">Belongs to the glycosyl hydrolase 3 family.</text>
</comment>
<dbReference type="GO" id="GO:0031222">
    <property type="term" value="P:arabinan catabolic process"/>
    <property type="evidence" value="ECO:0007669"/>
    <property type="project" value="TreeGrafter"/>
</dbReference>
<gene>
    <name evidence="10" type="ORF">MVEN_00513300</name>
</gene>
<keyword evidence="5 10" id="KW-0378">Hydrolase</keyword>
<dbReference type="Gene3D" id="2.60.40.10">
    <property type="entry name" value="Immunoglobulins"/>
    <property type="match status" value="1"/>
</dbReference>
<dbReference type="UniPathway" id="UPA00114"/>
<dbReference type="OrthoDB" id="47059at2759"/>
<dbReference type="Pfam" id="PF01915">
    <property type="entry name" value="Glyco_hydro_3_C"/>
    <property type="match status" value="1"/>
</dbReference>
<evidence type="ECO:0000259" key="9">
    <source>
        <dbReference type="SMART" id="SM01217"/>
    </source>
</evidence>
<dbReference type="InterPro" id="IPR013783">
    <property type="entry name" value="Ig-like_fold"/>
</dbReference>
<keyword evidence="3" id="KW-0624">Polysaccharide degradation</keyword>
<evidence type="ECO:0000256" key="8">
    <source>
        <dbReference type="ARBA" id="ARBA00026107"/>
    </source>
</evidence>
<evidence type="ECO:0000313" key="11">
    <source>
        <dbReference type="Proteomes" id="UP000620124"/>
    </source>
</evidence>
<dbReference type="GO" id="GO:0009044">
    <property type="term" value="F:xylan 1,4-beta-xylosidase activity"/>
    <property type="evidence" value="ECO:0007669"/>
    <property type="project" value="UniProtKB-EC"/>
</dbReference>
<dbReference type="SMART" id="SM01217">
    <property type="entry name" value="Fn3_like"/>
    <property type="match status" value="1"/>
</dbReference>
<feature type="domain" description="Fibronectin type III-like" evidence="9">
    <location>
        <begin position="749"/>
        <end position="819"/>
    </location>
</feature>
<dbReference type="EC" id="3.2.1.37" evidence="8"/>
<dbReference type="InterPro" id="IPR017853">
    <property type="entry name" value="GH"/>
</dbReference>
<dbReference type="InterPro" id="IPR002772">
    <property type="entry name" value="Glyco_hydro_3_C"/>
</dbReference>
<dbReference type="GO" id="GO:0045493">
    <property type="term" value="P:xylan catabolic process"/>
    <property type="evidence" value="ECO:0007669"/>
    <property type="project" value="UniProtKB-UniPathway"/>
</dbReference>
<protein>
    <recommendedName>
        <fullName evidence="8">xylan 1,4-beta-xylosidase</fullName>
        <ecNumber evidence="8">3.2.1.37</ecNumber>
    </recommendedName>
</protein>
<comment type="catalytic activity">
    <reaction evidence="7">
        <text>Hydrolysis of (1-&gt;4)-beta-D-xylans, to remove successive D-xylose residues from the non-reducing termini.</text>
        <dbReference type="EC" id="3.2.1.37"/>
    </reaction>
</comment>
<evidence type="ECO:0000256" key="5">
    <source>
        <dbReference type="ARBA" id="ARBA00022801"/>
    </source>
</evidence>
<dbReference type="Gene3D" id="3.20.20.300">
    <property type="entry name" value="Glycoside hydrolase, family 3, N-terminal domain"/>
    <property type="match status" value="1"/>
</dbReference>
<dbReference type="InterPro" id="IPR026891">
    <property type="entry name" value="Fn3-like"/>
</dbReference>
<evidence type="ECO:0000256" key="1">
    <source>
        <dbReference type="ARBA" id="ARBA00004851"/>
    </source>
</evidence>
<dbReference type="SUPFAM" id="SSF51445">
    <property type="entry name" value="(Trans)glycosidases"/>
    <property type="match status" value="1"/>
</dbReference>
<name>A0A8H6YI73_9AGAR</name>
<reference evidence="10" key="1">
    <citation type="submission" date="2020-05" db="EMBL/GenBank/DDBJ databases">
        <title>Mycena genomes resolve the evolution of fungal bioluminescence.</title>
        <authorList>
            <person name="Tsai I.J."/>
        </authorList>
    </citation>
    <scope>NUCLEOTIDE SEQUENCE</scope>
    <source>
        <strain evidence="10">CCC161011</strain>
    </source>
</reference>
<keyword evidence="3" id="KW-0858">Xylan degradation</keyword>
<evidence type="ECO:0000256" key="4">
    <source>
        <dbReference type="ARBA" id="ARBA00022729"/>
    </source>
</evidence>
<dbReference type="Gene3D" id="3.40.50.1700">
    <property type="entry name" value="Glycoside hydrolase family 3 C-terminal domain"/>
    <property type="match status" value="1"/>
</dbReference>
<dbReference type="InterPro" id="IPR036881">
    <property type="entry name" value="Glyco_hydro_3_C_sf"/>
</dbReference>
<dbReference type="GO" id="GO:0046556">
    <property type="term" value="F:alpha-L-arabinofuranosidase activity"/>
    <property type="evidence" value="ECO:0007669"/>
    <property type="project" value="TreeGrafter"/>
</dbReference>
<dbReference type="InterPro" id="IPR001764">
    <property type="entry name" value="Glyco_hydro_3_N"/>
</dbReference>
<accession>A0A8H6YI73</accession>
<sequence>MTALDAFCGDCGVEGEYRGASPPLLRDLIDARLSADRTTHLSITVQAPAVPLSSTTMLSLLAFAAAANAALIHSNNTVSGPNTAASQVAAFAYGFPDCVNGPLANNTVCDTTKDPVTRAKAVISLFTDTELIENSVHQSDGVPRLGLPPYNWWSEASHGVAWTGPGVSFADSGPFSYATSFPQPIILGAAFDDDLTKAVATVISTEARAFNNVQRAGLDYFTPNINPWRDPRWGRGQETPGEDSFHTATYVYHLVDGFQGGIDPEPYVKVIADCKHFAAYDMDDWGGIIQRQFNAIVTTQELSEYYLQPFQRQASTTLICNSLIYLYVRSCVRDAKVMSVMCSYNSVNGIPACADSYLLQTVLRDYWKFGDDRWVVSDCDAVQSIADEHNYTSSYQAAAAVAIKAGTDINCGSTYYFYLQPALDEGLIVRADIEKTLVRQYASLVRLGYFDSADKQPYRQLTWDDVSTPASEKLAYTVAAEGFVLLKNDGTLPLKKSLKKMAIIGPWSNATEEMQGNYYGTAPFLISPLMGAIAAGYEVTFVEGLSSAAKAADVVVFAGGIDESVEAEGLDRTTIVWPGAQLDLIQALAGVGKPFIVLQFGAGQVDDSWLLSSKAVNAILWTGYPGQSGGTAIFDVLMGKVAPAGRLPLMQYPAEYVEQVPMTDMNLRPNNATGNPGRTYKWYTGKPVIDYGFGLHYTTFALQWQTQPAVVYNIGSLVANARHAAHLDLGAFDTFGVTIRNTGHTTSDFVVLLFVKTTAGPAPHPNKALIGYARVHSVGAGAAATARISVALNQIARTDTGGSAWLYPGEYTLSLDVPEQLTHRFVLTGAPAQLTNFPAPPPATPPPS</sequence>
<evidence type="ECO:0000256" key="2">
    <source>
        <dbReference type="ARBA" id="ARBA00005336"/>
    </source>
</evidence>
<dbReference type="Pfam" id="PF00933">
    <property type="entry name" value="Glyco_hydro_3"/>
    <property type="match status" value="1"/>
</dbReference>
<dbReference type="PANTHER" id="PTHR42721">
    <property type="entry name" value="SUGAR HYDROLASE-RELATED"/>
    <property type="match status" value="1"/>
</dbReference>
<evidence type="ECO:0000256" key="7">
    <source>
        <dbReference type="ARBA" id="ARBA00024574"/>
    </source>
</evidence>
<dbReference type="InterPro" id="IPR044993">
    <property type="entry name" value="BXL"/>
</dbReference>
<keyword evidence="3" id="KW-0119">Carbohydrate metabolism</keyword>